<accession>L8GQJ2</accession>
<keyword evidence="2" id="KW-1185">Reference proteome</keyword>
<sequence>MEGGGNQNEACAGLFAHADSVCGTATATTTNDALAPACREATARALSCLRAKSTFMGPRARVVLECVAEHRRDPSPCNGLREDFERDTTHIREQAKLDEGWQKRMVELCEGPFTRLHKCHALMAAQGGEQRLAEVCEEPLDEMSACIQRVACPARLSAVRACLQSSGGREEVCEVEVDRWVGCTLNTAVESLRGLSGSRA</sequence>
<dbReference type="RefSeq" id="XP_004337165.1">
    <property type="nucleotide sequence ID" value="XM_004337117.1"/>
</dbReference>
<evidence type="ECO:0000313" key="2">
    <source>
        <dbReference type="Proteomes" id="UP000011083"/>
    </source>
</evidence>
<dbReference type="EMBL" id="KB008036">
    <property type="protein sequence ID" value="ELR15152.1"/>
    <property type="molecule type" value="Genomic_DNA"/>
</dbReference>
<name>L8GQJ2_ACACF</name>
<organism evidence="1 2">
    <name type="scientific">Acanthamoeba castellanii (strain ATCC 30010 / Neff)</name>
    <dbReference type="NCBI Taxonomy" id="1257118"/>
    <lineage>
        <taxon>Eukaryota</taxon>
        <taxon>Amoebozoa</taxon>
        <taxon>Discosea</taxon>
        <taxon>Longamoebia</taxon>
        <taxon>Centramoebida</taxon>
        <taxon>Acanthamoebidae</taxon>
        <taxon>Acanthamoeba</taxon>
    </lineage>
</organism>
<proteinExistence type="predicted"/>
<dbReference type="KEGG" id="acan:ACA1_217140"/>
<dbReference type="GeneID" id="14915820"/>
<dbReference type="VEuPathDB" id="AmoebaDB:ACA1_217140"/>
<reference evidence="1 2" key="1">
    <citation type="journal article" date="2013" name="Genome Biol.">
        <title>Genome of Acanthamoeba castellanii highlights extensive lateral gene transfer and early evolution of tyrosine kinase signaling.</title>
        <authorList>
            <person name="Clarke M."/>
            <person name="Lohan A.J."/>
            <person name="Liu B."/>
            <person name="Lagkouvardos I."/>
            <person name="Roy S."/>
            <person name="Zafar N."/>
            <person name="Bertelli C."/>
            <person name="Schilde C."/>
            <person name="Kianianmomeni A."/>
            <person name="Burglin T.R."/>
            <person name="Frech C."/>
            <person name="Turcotte B."/>
            <person name="Kopec K.O."/>
            <person name="Synnott J.M."/>
            <person name="Choo C."/>
            <person name="Paponov I."/>
            <person name="Finkler A."/>
            <person name="Soon Heng Tan C."/>
            <person name="Hutchins A.P."/>
            <person name="Weinmeier T."/>
            <person name="Rattei T."/>
            <person name="Chu J.S."/>
            <person name="Gimenez G."/>
            <person name="Irimia M."/>
            <person name="Rigden D.J."/>
            <person name="Fitzpatrick D.A."/>
            <person name="Lorenzo-Morales J."/>
            <person name="Bateman A."/>
            <person name="Chiu C.H."/>
            <person name="Tang P."/>
            <person name="Hegemann P."/>
            <person name="Fromm H."/>
            <person name="Raoult D."/>
            <person name="Greub G."/>
            <person name="Miranda-Saavedra D."/>
            <person name="Chen N."/>
            <person name="Nash P."/>
            <person name="Ginger M.L."/>
            <person name="Horn M."/>
            <person name="Schaap P."/>
            <person name="Caler L."/>
            <person name="Loftus B."/>
        </authorList>
    </citation>
    <scope>NUCLEOTIDE SEQUENCE [LARGE SCALE GENOMIC DNA]</scope>
    <source>
        <strain evidence="1 2">Neff</strain>
    </source>
</reference>
<protein>
    <submittedName>
        <fullName evidence="1">Uncharacterized protein</fullName>
    </submittedName>
</protein>
<dbReference type="AlphaFoldDB" id="L8GQJ2"/>
<gene>
    <name evidence="1" type="ORF">ACA1_217140</name>
</gene>
<evidence type="ECO:0000313" key="1">
    <source>
        <dbReference type="EMBL" id="ELR15152.1"/>
    </source>
</evidence>
<dbReference type="Proteomes" id="UP000011083">
    <property type="component" value="Unassembled WGS sequence"/>
</dbReference>